<protein>
    <submittedName>
        <fullName evidence="2">Uncharacterized protein</fullName>
    </submittedName>
</protein>
<keyword evidence="1" id="KW-0812">Transmembrane</keyword>
<dbReference type="AlphaFoldDB" id="A0A383B3K5"/>
<accession>A0A383B3K5</accession>
<keyword evidence="1" id="KW-0472">Membrane</keyword>
<name>A0A383B3K5_9ZZZZ</name>
<organism evidence="2">
    <name type="scientific">marine metagenome</name>
    <dbReference type="NCBI Taxonomy" id="408172"/>
    <lineage>
        <taxon>unclassified sequences</taxon>
        <taxon>metagenomes</taxon>
        <taxon>ecological metagenomes</taxon>
    </lineage>
</organism>
<gene>
    <name evidence="2" type="ORF">METZ01_LOCUS466832</name>
</gene>
<feature type="non-terminal residue" evidence="2">
    <location>
        <position position="1"/>
    </location>
</feature>
<sequence>KDNFGIQLNLGFFVIILVSILTFHPETNWGRFVLGIILFSICGLLLFLKIPPKKITFLTNVKLKSSVPRGIAIATLFLVLAGMSKESYDAFEPSNKRLTNWENDEMFNRIYQDSGYLLIAPGLDLPLQLYTRSAVFPGDIIHCLSYAPGVGPSVEKFMKDISGVDIFNPSLEARKVRGLPMSEIKSFWQSKTLAQWQAIKKEYGITQIFTYSNWKLLLPVFHGPEKKTLNAISGGGHNKTREYIVYQI</sequence>
<keyword evidence="1" id="KW-1133">Transmembrane helix</keyword>
<evidence type="ECO:0000313" key="2">
    <source>
        <dbReference type="EMBL" id="SVE13978.1"/>
    </source>
</evidence>
<feature type="transmembrane region" description="Helical" evidence="1">
    <location>
        <begin position="6"/>
        <end position="25"/>
    </location>
</feature>
<dbReference type="EMBL" id="UINC01196806">
    <property type="protein sequence ID" value="SVE13978.1"/>
    <property type="molecule type" value="Genomic_DNA"/>
</dbReference>
<feature type="transmembrane region" description="Helical" evidence="1">
    <location>
        <begin position="32"/>
        <end position="50"/>
    </location>
</feature>
<evidence type="ECO:0000256" key="1">
    <source>
        <dbReference type="SAM" id="Phobius"/>
    </source>
</evidence>
<proteinExistence type="predicted"/>
<reference evidence="2" key="1">
    <citation type="submission" date="2018-05" db="EMBL/GenBank/DDBJ databases">
        <authorList>
            <person name="Lanie J.A."/>
            <person name="Ng W.-L."/>
            <person name="Kazmierczak K.M."/>
            <person name="Andrzejewski T.M."/>
            <person name="Davidsen T.M."/>
            <person name="Wayne K.J."/>
            <person name="Tettelin H."/>
            <person name="Glass J.I."/>
            <person name="Rusch D."/>
            <person name="Podicherti R."/>
            <person name="Tsui H.-C.T."/>
            <person name="Winkler M.E."/>
        </authorList>
    </citation>
    <scope>NUCLEOTIDE SEQUENCE</scope>
</reference>
<feature type="non-terminal residue" evidence="2">
    <location>
        <position position="248"/>
    </location>
</feature>